<evidence type="ECO:0000313" key="2">
    <source>
        <dbReference type="Proteomes" id="UP001465976"/>
    </source>
</evidence>
<sequence>RRLEAADPAVPITVIAIHPGGADTFTDTWPLPWLMKPLVRLAIKSPERGAYTSVFAAAGKAVKEDRDKYKGVYLESSPVGRIAKPSAEATSETAGEKLYTLTQKLLSGIGL</sequence>
<feature type="non-terminal residue" evidence="1">
    <location>
        <position position="1"/>
    </location>
</feature>
<protein>
    <recommendedName>
        <fullName evidence="3">Short-chain dehydrogenase</fullName>
    </recommendedName>
</protein>
<keyword evidence="2" id="KW-1185">Reference proteome</keyword>
<dbReference type="Proteomes" id="UP001465976">
    <property type="component" value="Unassembled WGS sequence"/>
</dbReference>
<evidence type="ECO:0008006" key="3">
    <source>
        <dbReference type="Google" id="ProtNLM"/>
    </source>
</evidence>
<proteinExistence type="predicted"/>
<organism evidence="1 2">
    <name type="scientific">Marasmius crinis-equi</name>
    <dbReference type="NCBI Taxonomy" id="585013"/>
    <lineage>
        <taxon>Eukaryota</taxon>
        <taxon>Fungi</taxon>
        <taxon>Dikarya</taxon>
        <taxon>Basidiomycota</taxon>
        <taxon>Agaricomycotina</taxon>
        <taxon>Agaricomycetes</taxon>
        <taxon>Agaricomycetidae</taxon>
        <taxon>Agaricales</taxon>
        <taxon>Marasmiineae</taxon>
        <taxon>Marasmiaceae</taxon>
        <taxon>Marasmius</taxon>
    </lineage>
</organism>
<accession>A0ABR3EJ37</accession>
<gene>
    <name evidence="1" type="ORF">V5O48_019177</name>
</gene>
<dbReference type="EMBL" id="JBAHYK010004279">
    <property type="protein sequence ID" value="KAL0562901.1"/>
    <property type="molecule type" value="Genomic_DNA"/>
</dbReference>
<dbReference type="Gene3D" id="3.40.50.720">
    <property type="entry name" value="NAD(P)-binding Rossmann-like Domain"/>
    <property type="match status" value="1"/>
</dbReference>
<name>A0ABR3EJ37_9AGAR</name>
<evidence type="ECO:0000313" key="1">
    <source>
        <dbReference type="EMBL" id="KAL0562901.1"/>
    </source>
</evidence>
<comment type="caution">
    <text evidence="1">The sequence shown here is derived from an EMBL/GenBank/DDBJ whole genome shotgun (WGS) entry which is preliminary data.</text>
</comment>
<reference evidence="1 2" key="1">
    <citation type="submission" date="2024-02" db="EMBL/GenBank/DDBJ databases">
        <title>A draft genome for the cacao thread blight pathogen Marasmius crinis-equi.</title>
        <authorList>
            <person name="Cohen S.P."/>
            <person name="Baruah I.K."/>
            <person name="Amoako-Attah I."/>
            <person name="Bukari Y."/>
            <person name="Meinhardt L.W."/>
            <person name="Bailey B.A."/>
        </authorList>
    </citation>
    <scope>NUCLEOTIDE SEQUENCE [LARGE SCALE GENOMIC DNA]</scope>
    <source>
        <strain evidence="1 2">GH-76</strain>
    </source>
</reference>